<organism evidence="1 2">
    <name type="scientific">Scylla paramamosain</name>
    <name type="common">Mud crab</name>
    <dbReference type="NCBI Taxonomy" id="85552"/>
    <lineage>
        <taxon>Eukaryota</taxon>
        <taxon>Metazoa</taxon>
        <taxon>Ecdysozoa</taxon>
        <taxon>Arthropoda</taxon>
        <taxon>Crustacea</taxon>
        <taxon>Multicrustacea</taxon>
        <taxon>Malacostraca</taxon>
        <taxon>Eumalacostraca</taxon>
        <taxon>Eucarida</taxon>
        <taxon>Decapoda</taxon>
        <taxon>Pleocyemata</taxon>
        <taxon>Brachyura</taxon>
        <taxon>Eubrachyura</taxon>
        <taxon>Portunoidea</taxon>
        <taxon>Portunidae</taxon>
        <taxon>Portuninae</taxon>
        <taxon>Scylla</taxon>
    </lineage>
</organism>
<evidence type="ECO:0000313" key="1">
    <source>
        <dbReference type="EMBL" id="KAK8381492.1"/>
    </source>
</evidence>
<protein>
    <submittedName>
        <fullName evidence="1">Uncharacterized protein</fullName>
    </submittedName>
</protein>
<reference evidence="1 2" key="1">
    <citation type="submission" date="2023-03" db="EMBL/GenBank/DDBJ databases">
        <title>High-quality genome of Scylla paramamosain provides insights in environmental adaptation.</title>
        <authorList>
            <person name="Zhang L."/>
        </authorList>
    </citation>
    <scope>NUCLEOTIDE SEQUENCE [LARGE SCALE GENOMIC DNA]</scope>
    <source>
        <strain evidence="1">LZ_2023a</strain>
        <tissue evidence="1">Muscle</tissue>
    </source>
</reference>
<dbReference type="EMBL" id="JARAKH010000040">
    <property type="protein sequence ID" value="KAK8381492.1"/>
    <property type="molecule type" value="Genomic_DNA"/>
</dbReference>
<evidence type="ECO:0000313" key="2">
    <source>
        <dbReference type="Proteomes" id="UP001487740"/>
    </source>
</evidence>
<dbReference type="Proteomes" id="UP001487740">
    <property type="component" value="Unassembled WGS sequence"/>
</dbReference>
<comment type="caution">
    <text evidence="1">The sequence shown here is derived from an EMBL/GenBank/DDBJ whole genome shotgun (WGS) entry which is preliminary data.</text>
</comment>
<dbReference type="AlphaFoldDB" id="A0AAW0T2N2"/>
<proteinExistence type="predicted"/>
<name>A0AAW0T2N2_SCYPA</name>
<accession>A0AAW0T2N2</accession>
<keyword evidence="2" id="KW-1185">Reference proteome</keyword>
<sequence length="68" mass="7294">MHQPSHHLLDTSGRVVVMGQENASSPVLSVCIAVVQYLEFGPAASSLLTPTYLPGSPHWRGHRTGLDS</sequence>
<gene>
    <name evidence="1" type="ORF">O3P69_018519</name>
</gene>